<dbReference type="GO" id="GO:0009751">
    <property type="term" value="P:response to salicylic acid"/>
    <property type="evidence" value="ECO:0007669"/>
    <property type="project" value="UniProtKB-ARBA"/>
</dbReference>
<evidence type="ECO:0000256" key="1">
    <source>
        <dbReference type="ARBA" id="ARBA00022723"/>
    </source>
</evidence>
<sequence>MLSTPTDTSVRATAEAWQTRKFHMHFSDKLHGDYSTTTSFRVQRIQLASVYKGETELGRRLTVESVVDVLQLARLFDAPDLFLKCLNLLLREEKAVQGTEGWKFLQDNDPYLEQEILQFLEETESTDTFETPPTVNELYLHLHTVNHDRVTFIDTRSERFYVSIELRAK</sequence>
<protein>
    <submittedName>
        <fullName evidence="2">Uncharacterized protein</fullName>
    </submittedName>
</protein>
<keyword evidence="1" id="KW-0479">Metal-binding</keyword>
<proteinExistence type="predicted"/>
<dbReference type="PANTHER" id="PTHR46287">
    <property type="entry name" value="BTB/POZ AND TAZ DOMAIN-CONTAINING PROTEIN 3-RELATED"/>
    <property type="match status" value="1"/>
</dbReference>
<dbReference type="GO" id="GO:0005634">
    <property type="term" value="C:nucleus"/>
    <property type="evidence" value="ECO:0007669"/>
    <property type="project" value="TreeGrafter"/>
</dbReference>
<dbReference type="GO" id="GO:0009725">
    <property type="term" value="P:response to hormone"/>
    <property type="evidence" value="ECO:0007669"/>
    <property type="project" value="UniProtKB-ARBA"/>
</dbReference>
<keyword evidence="3" id="KW-1185">Reference proteome</keyword>
<dbReference type="Gene3D" id="1.25.40.420">
    <property type="match status" value="1"/>
</dbReference>
<dbReference type="EMBL" id="JBBNAF010000001">
    <property type="protein sequence ID" value="KAK9169947.1"/>
    <property type="molecule type" value="Genomic_DNA"/>
</dbReference>
<evidence type="ECO:0000313" key="3">
    <source>
        <dbReference type="Proteomes" id="UP001420932"/>
    </source>
</evidence>
<reference evidence="2 3" key="1">
    <citation type="submission" date="2024-01" db="EMBL/GenBank/DDBJ databases">
        <title>Genome assemblies of Stephania.</title>
        <authorList>
            <person name="Yang L."/>
        </authorList>
    </citation>
    <scope>NUCLEOTIDE SEQUENCE [LARGE SCALE GENOMIC DNA]</scope>
    <source>
        <strain evidence="2">YNDBR</strain>
        <tissue evidence="2">Leaf</tissue>
    </source>
</reference>
<gene>
    <name evidence="2" type="ORF">Syun_002087</name>
</gene>
<dbReference type="FunFam" id="1.25.40.420:FF:000012">
    <property type="entry name" value="BTB/POZ and TAZ domain-containing protein 2"/>
    <property type="match status" value="1"/>
</dbReference>
<dbReference type="GO" id="GO:0006355">
    <property type="term" value="P:regulation of DNA-templated transcription"/>
    <property type="evidence" value="ECO:0007669"/>
    <property type="project" value="UniProtKB-ARBA"/>
</dbReference>
<dbReference type="Proteomes" id="UP001420932">
    <property type="component" value="Unassembled WGS sequence"/>
</dbReference>
<dbReference type="PANTHER" id="PTHR46287:SF4">
    <property type="entry name" value="BTB_POZ AND TAZ DOMAIN-CONTAINING PROTEIN 2"/>
    <property type="match status" value="1"/>
</dbReference>
<evidence type="ECO:0000313" key="2">
    <source>
        <dbReference type="EMBL" id="KAK9169947.1"/>
    </source>
</evidence>
<dbReference type="GO" id="GO:0005516">
    <property type="term" value="F:calmodulin binding"/>
    <property type="evidence" value="ECO:0007669"/>
    <property type="project" value="UniProtKB-ARBA"/>
</dbReference>
<dbReference type="GO" id="GO:0042542">
    <property type="term" value="P:response to hydrogen peroxide"/>
    <property type="evidence" value="ECO:0007669"/>
    <property type="project" value="UniProtKB-ARBA"/>
</dbReference>
<accession>A0AAP0LET3</accession>
<name>A0AAP0LET3_9MAGN</name>
<dbReference type="GO" id="GO:0046872">
    <property type="term" value="F:metal ion binding"/>
    <property type="evidence" value="ECO:0007669"/>
    <property type="project" value="UniProtKB-KW"/>
</dbReference>
<organism evidence="2 3">
    <name type="scientific">Stephania yunnanensis</name>
    <dbReference type="NCBI Taxonomy" id="152371"/>
    <lineage>
        <taxon>Eukaryota</taxon>
        <taxon>Viridiplantae</taxon>
        <taxon>Streptophyta</taxon>
        <taxon>Embryophyta</taxon>
        <taxon>Tracheophyta</taxon>
        <taxon>Spermatophyta</taxon>
        <taxon>Magnoliopsida</taxon>
        <taxon>Ranunculales</taxon>
        <taxon>Menispermaceae</taxon>
        <taxon>Menispermoideae</taxon>
        <taxon>Cissampelideae</taxon>
        <taxon>Stephania</taxon>
    </lineage>
</organism>
<comment type="caution">
    <text evidence="2">The sequence shown here is derived from an EMBL/GenBank/DDBJ whole genome shotgun (WGS) entry which is preliminary data.</text>
</comment>
<dbReference type="InterPro" id="IPR044513">
    <property type="entry name" value="BT1/2/3/4/5"/>
</dbReference>
<dbReference type="AlphaFoldDB" id="A0AAP0LET3"/>